<name>A0A2T5G7B0_9BACL</name>
<accession>A0A2T5G7B0</accession>
<evidence type="ECO:0000256" key="4">
    <source>
        <dbReference type="ARBA" id="ARBA00022807"/>
    </source>
</evidence>
<dbReference type="EMBL" id="PEBW01000003">
    <property type="protein sequence ID" value="PTQ52059.1"/>
    <property type="molecule type" value="Genomic_DNA"/>
</dbReference>
<evidence type="ECO:0000256" key="5">
    <source>
        <dbReference type="ARBA" id="ARBA00044503"/>
    </source>
</evidence>
<dbReference type="GO" id="GO:0042254">
    <property type="term" value="P:ribosome biogenesis"/>
    <property type="evidence" value="ECO:0007669"/>
    <property type="project" value="UniProtKB-KW"/>
</dbReference>
<dbReference type="InterPro" id="IPR036764">
    <property type="entry name" value="Peptidase_Prp_sf"/>
</dbReference>
<comment type="caution">
    <text evidence="7">The sequence shown here is derived from an EMBL/GenBank/DDBJ whole genome shotgun (WGS) entry which is preliminary data.</text>
</comment>
<comment type="similarity">
    <text evidence="5">Belongs to the Prp family.</text>
</comment>
<dbReference type="AlphaFoldDB" id="A0A2T5G7B0"/>
<evidence type="ECO:0000313" key="8">
    <source>
        <dbReference type="Proteomes" id="UP000244016"/>
    </source>
</evidence>
<dbReference type="PANTHER" id="PTHR39178">
    <property type="entry name" value="HYPOTHETICAL RIBOSOME-ASSOCIATED PROTEIN"/>
    <property type="match status" value="1"/>
</dbReference>
<evidence type="ECO:0000256" key="6">
    <source>
        <dbReference type="ARBA" id="ARBA00044538"/>
    </source>
</evidence>
<dbReference type="InterPro" id="IPR007422">
    <property type="entry name" value="Peptidase_Prp"/>
</dbReference>
<evidence type="ECO:0000256" key="2">
    <source>
        <dbReference type="ARBA" id="ARBA00022670"/>
    </source>
</evidence>
<protein>
    <recommendedName>
        <fullName evidence="6">Ribosomal processing cysteine protease Prp</fullName>
    </recommendedName>
</protein>
<keyword evidence="7" id="KW-0687">Ribonucleoprotein</keyword>
<dbReference type="PANTHER" id="PTHR39178:SF1">
    <property type="entry name" value="RIBOSOMAL-PROCESSING CYSTEINE PROTEASE PRP"/>
    <property type="match status" value="1"/>
</dbReference>
<sequence length="114" mass="12284">MRARREAGRLAEVEVSGHAGYKEKGTDIVCAGISAITLGAANALVSLLDVDAVSQIGQGGYIVFRMPRDLPTEVEERAALILEGMLVALKALEESYPEYLRVEDPDAPRGIFKP</sequence>
<dbReference type="GO" id="GO:0005840">
    <property type="term" value="C:ribosome"/>
    <property type="evidence" value="ECO:0007669"/>
    <property type="project" value="UniProtKB-KW"/>
</dbReference>
<keyword evidence="7" id="KW-0689">Ribosomal protein</keyword>
<dbReference type="GO" id="GO:0006508">
    <property type="term" value="P:proteolysis"/>
    <property type="evidence" value="ECO:0007669"/>
    <property type="project" value="UniProtKB-KW"/>
</dbReference>
<evidence type="ECO:0000256" key="3">
    <source>
        <dbReference type="ARBA" id="ARBA00022801"/>
    </source>
</evidence>
<proteinExistence type="inferred from homology"/>
<dbReference type="SUPFAM" id="SSF118010">
    <property type="entry name" value="TM1457-like"/>
    <property type="match status" value="1"/>
</dbReference>
<dbReference type="GO" id="GO:0008234">
    <property type="term" value="F:cysteine-type peptidase activity"/>
    <property type="evidence" value="ECO:0007669"/>
    <property type="project" value="UniProtKB-KW"/>
</dbReference>
<reference evidence="7 8" key="1">
    <citation type="submission" date="2017-08" db="EMBL/GenBank/DDBJ databases">
        <title>Burning lignite coal seam in the remote Altai Mountains harbors a hydrogen-driven thermophilic microbial community.</title>
        <authorList>
            <person name="Kadnikov V.V."/>
            <person name="Mardanov A.V."/>
            <person name="Ivasenko D."/>
            <person name="Beletsky A.V."/>
            <person name="Karnachuk O.V."/>
            <person name="Ravin N.V."/>
        </authorList>
    </citation>
    <scope>NUCLEOTIDE SEQUENCE [LARGE SCALE GENOMIC DNA]</scope>
    <source>
        <strain evidence="7">AL31</strain>
    </source>
</reference>
<keyword evidence="2" id="KW-0645">Protease</keyword>
<dbReference type="Pfam" id="PF04327">
    <property type="entry name" value="Peptidase_Prp"/>
    <property type="match status" value="1"/>
</dbReference>
<dbReference type="CDD" id="cd16332">
    <property type="entry name" value="Prp-like"/>
    <property type="match status" value="1"/>
</dbReference>
<keyword evidence="4" id="KW-0788">Thiol protease</keyword>
<evidence type="ECO:0000256" key="1">
    <source>
        <dbReference type="ARBA" id="ARBA00022517"/>
    </source>
</evidence>
<evidence type="ECO:0000313" key="7">
    <source>
        <dbReference type="EMBL" id="PTQ52059.1"/>
    </source>
</evidence>
<dbReference type="Gene3D" id="3.30.70.1490">
    <property type="entry name" value="Cysteine protease Prp"/>
    <property type="match status" value="1"/>
</dbReference>
<keyword evidence="3" id="KW-0378">Hydrolase</keyword>
<gene>
    <name evidence="7" type="ORF">BLITH_1026</name>
</gene>
<keyword evidence="1" id="KW-0690">Ribosome biogenesis</keyword>
<dbReference type="Proteomes" id="UP000244016">
    <property type="component" value="Unassembled WGS sequence"/>
</dbReference>
<organism evidence="7 8">
    <name type="scientific">Brockia lithotrophica</name>
    <dbReference type="NCBI Taxonomy" id="933949"/>
    <lineage>
        <taxon>Bacteria</taxon>
        <taxon>Bacillati</taxon>
        <taxon>Bacillota</taxon>
        <taxon>Bacilli</taxon>
        <taxon>Bacillales</taxon>
        <taxon>Bacillales Family X. Incertae Sedis</taxon>
        <taxon>Brockia</taxon>
    </lineage>
</organism>